<evidence type="ECO:0000313" key="5">
    <source>
        <dbReference type="Proteomes" id="UP001059971"/>
    </source>
</evidence>
<feature type="domain" description="Response regulatory" evidence="3">
    <location>
        <begin position="1"/>
        <end position="90"/>
    </location>
</feature>
<feature type="modified residue" description="4-aspartylphosphate" evidence="2">
    <location>
        <position position="25"/>
    </location>
</feature>
<evidence type="ECO:0000313" key="4">
    <source>
        <dbReference type="EMBL" id="BBF70530.1"/>
    </source>
</evidence>
<dbReference type="InterPro" id="IPR050595">
    <property type="entry name" value="Bact_response_regulator"/>
</dbReference>
<dbReference type="InterPro" id="IPR001789">
    <property type="entry name" value="Sig_transdc_resp-reg_receiver"/>
</dbReference>
<dbReference type="SUPFAM" id="SSF52172">
    <property type="entry name" value="CheY-like"/>
    <property type="match status" value="1"/>
</dbReference>
<dbReference type="Gene3D" id="3.40.50.2300">
    <property type="match status" value="1"/>
</dbReference>
<organism evidence="4 5">
    <name type="scientific">Sphingomonas bisphenolicum</name>
    <dbReference type="NCBI Taxonomy" id="296544"/>
    <lineage>
        <taxon>Bacteria</taxon>
        <taxon>Pseudomonadati</taxon>
        <taxon>Pseudomonadota</taxon>
        <taxon>Alphaproteobacteria</taxon>
        <taxon>Sphingomonadales</taxon>
        <taxon>Sphingomonadaceae</taxon>
        <taxon>Sphingomonas</taxon>
    </lineage>
</organism>
<dbReference type="PROSITE" id="PS50110">
    <property type="entry name" value="RESPONSE_REGULATORY"/>
    <property type="match status" value="1"/>
</dbReference>
<accession>A0ABN5WFE9</accession>
<proteinExistence type="predicted"/>
<reference evidence="4" key="1">
    <citation type="submission" date="2018-07" db="EMBL/GenBank/DDBJ databases">
        <title>Complete genome sequence of Sphingomonas bisphenolicum strain AO1, a bisphenol A degradative bacterium isolated from Japanese farm field.</title>
        <authorList>
            <person name="Murakami M."/>
            <person name="Koh M."/>
            <person name="Koba S."/>
            <person name="Matsumura Y."/>
        </authorList>
    </citation>
    <scope>NUCLEOTIDE SEQUENCE</scope>
    <source>
        <strain evidence="4">AO1</strain>
    </source>
</reference>
<keyword evidence="1 2" id="KW-0597">Phosphoprotein</keyword>
<evidence type="ECO:0000256" key="1">
    <source>
        <dbReference type="ARBA" id="ARBA00022553"/>
    </source>
</evidence>
<gene>
    <name evidence="4" type="ORF">SBA_ch1_27300</name>
</gene>
<dbReference type="PANTHER" id="PTHR44591:SF3">
    <property type="entry name" value="RESPONSE REGULATORY DOMAIN-CONTAINING PROTEIN"/>
    <property type="match status" value="1"/>
</dbReference>
<protein>
    <recommendedName>
        <fullName evidence="3">Response regulatory domain-containing protein</fullName>
    </recommendedName>
</protein>
<dbReference type="Pfam" id="PF00072">
    <property type="entry name" value="Response_reg"/>
    <property type="match status" value="1"/>
</dbReference>
<dbReference type="EMBL" id="AP018817">
    <property type="protein sequence ID" value="BBF70530.1"/>
    <property type="molecule type" value="Genomic_DNA"/>
</dbReference>
<keyword evidence="5" id="KW-1185">Reference proteome</keyword>
<sequence>MHDAPHGAGALTLVRSLEPDLVITDFMMPLMTGLELAEAMKADTALQGIPIILVSGAQGGIARSRTDLFDLVFDKPYAMDRLLTAVADLGREKGQR</sequence>
<name>A0ABN5WFE9_9SPHN</name>
<dbReference type="RefSeq" id="WP_261934847.1">
    <property type="nucleotide sequence ID" value="NZ_AP018817.1"/>
</dbReference>
<evidence type="ECO:0000256" key="2">
    <source>
        <dbReference type="PROSITE-ProRule" id="PRU00169"/>
    </source>
</evidence>
<dbReference type="PANTHER" id="PTHR44591">
    <property type="entry name" value="STRESS RESPONSE REGULATOR PROTEIN 1"/>
    <property type="match status" value="1"/>
</dbReference>
<dbReference type="InterPro" id="IPR011006">
    <property type="entry name" value="CheY-like_superfamily"/>
</dbReference>
<evidence type="ECO:0000259" key="3">
    <source>
        <dbReference type="PROSITE" id="PS50110"/>
    </source>
</evidence>
<dbReference type="Proteomes" id="UP001059971">
    <property type="component" value="Chromosome 1"/>
</dbReference>